<keyword evidence="3" id="KW-0456">Lyase</keyword>
<organism evidence="4 5">
    <name type="scientific">Rubricoccus marinus</name>
    <dbReference type="NCBI Taxonomy" id="716817"/>
    <lineage>
        <taxon>Bacteria</taxon>
        <taxon>Pseudomonadati</taxon>
        <taxon>Rhodothermota</taxon>
        <taxon>Rhodothermia</taxon>
        <taxon>Rhodothermales</taxon>
        <taxon>Rubricoccaceae</taxon>
        <taxon>Rubricoccus</taxon>
    </lineage>
</organism>
<proteinExistence type="predicted"/>
<comment type="caution">
    <text evidence="4">The sequence shown here is derived from an EMBL/GenBank/DDBJ whole genome shotgun (WGS) entry which is preliminary data.</text>
</comment>
<dbReference type="SUPFAM" id="SSF53850">
    <property type="entry name" value="Periplasmic binding protein-like II"/>
    <property type="match status" value="1"/>
</dbReference>
<dbReference type="GO" id="GO:0016829">
    <property type="term" value="F:lyase activity"/>
    <property type="evidence" value="ECO:0007669"/>
    <property type="project" value="UniProtKB-KW"/>
</dbReference>
<evidence type="ECO:0000256" key="1">
    <source>
        <dbReference type="ARBA" id="ARBA00004863"/>
    </source>
</evidence>
<dbReference type="InParanoid" id="A0A259TZZ5"/>
<dbReference type="OrthoDB" id="9810112at2"/>
<dbReference type="Proteomes" id="UP000216446">
    <property type="component" value="Unassembled WGS sequence"/>
</dbReference>
<keyword evidence="5" id="KW-1185">Reference proteome</keyword>
<accession>A0A259TZZ5</accession>
<dbReference type="UniPathway" id="UPA00079"/>
<gene>
    <name evidence="4" type="ORF">BSZ36_09390</name>
</gene>
<dbReference type="PANTHER" id="PTHR37690">
    <property type="entry name" value="CHORISMATE DEHYDRATASE"/>
    <property type="match status" value="1"/>
</dbReference>
<sequence>MTEATPRTDAQRPPRIAVWPVAPAAVLGRVLADVLGGEVVAVESHQAAGALVSGEADLALIPTLSVLRTPEAFSLVPGVGLVGERSPSRTLVLAGGLGDIETVAFDPRWGQEALLTQLLLREHYDLKPTFSPVPDGTPLAEQLAAHGAALVSPDTQIPDGAVVLDLGQEWTDLTTRPMVWGLVASGPGVLTPEAALALAEAVADAGDPTGEGTYQLSLTGLGYDGLEALSDHLFYTGTLGAIPELPFVPVTDEEPEADALDVLLEVPADPDASPEARTN</sequence>
<dbReference type="PANTHER" id="PTHR37690:SF1">
    <property type="entry name" value="CHORISMATE DEHYDRATASE"/>
    <property type="match status" value="1"/>
</dbReference>
<dbReference type="AlphaFoldDB" id="A0A259TZZ5"/>
<comment type="pathway">
    <text evidence="1">Quinol/quinone metabolism; menaquinone biosynthesis.</text>
</comment>
<dbReference type="InterPro" id="IPR030868">
    <property type="entry name" value="MqnA"/>
</dbReference>
<dbReference type="InterPro" id="IPR003773">
    <property type="entry name" value="Menaquinone_biosynth"/>
</dbReference>
<dbReference type="EMBL" id="MQWB01000001">
    <property type="protein sequence ID" value="OZC03167.1"/>
    <property type="molecule type" value="Genomic_DNA"/>
</dbReference>
<name>A0A259TZZ5_9BACT</name>
<evidence type="ECO:0000256" key="2">
    <source>
        <dbReference type="ARBA" id="ARBA00022428"/>
    </source>
</evidence>
<dbReference type="Pfam" id="PF02621">
    <property type="entry name" value="VitK2_biosynth"/>
    <property type="match status" value="1"/>
</dbReference>
<dbReference type="Gene3D" id="3.40.190.10">
    <property type="entry name" value="Periplasmic binding protein-like II"/>
    <property type="match status" value="1"/>
</dbReference>
<protein>
    <recommendedName>
        <fullName evidence="6">ABC transporter substrate-binding protein</fullName>
    </recommendedName>
</protein>
<reference evidence="4 5" key="1">
    <citation type="submission" date="2016-11" db="EMBL/GenBank/DDBJ databases">
        <title>Study of marine rhodopsin-containing bacteria.</title>
        <authorList>
            <person name="Yoshizawa S."/>
            <person name="Kumagai Y."/>
            <person name="Kogure K."/>
        </authorList>
    </citation>
    <scope>NUCLEOTIDE SEQUENCE [LARGE SCALE GENOMIC DNA]</scope>
    <source>
        <strain evidence="4 5">SG-29</strain>
    </source>
</reference>
<evidence type="ECO:0000313" key="5">
    <source>
        <dbReference type="Proteomes" id="UP000216446"/>
    </source>
</evidence>
<evidence type="ECO:0008006" key="6">
    <source>
        <dbReference type="Google" id="ProtNLM"/>
    </source>
</evidence>
<dbReference type="GO" id="GO:0009234">
    <property type="term" value="P:menaquinone biosynthetic process"/>
    <property type="evidence" value="ECO:0007669"/>
    <property type="project" value="UniProtKB-UniPathway"/>
</dbReference>
<evidence type="ECO:0000313" key="4">
    <source>
        <dbReference type="EMBL" id="OZC03167.1"/>
    </source>
</evidence>
<keyword evidence="2" id="KW-0474">Menaquinone biosynthesis</keyword>
<evidence type="ECO:0000256" key="3">
    <source>
        <dbReference type="ARBA" id="ARBA00023239"/>
    </source>
</evidence>